<dbReference type="AlphaFoldDB" id="A0A9D9J5D5"/>
<dbReference type="GO" id="GO:0016491">
    <property type="term" value="F:oxidoreductase activity"/>
    <property type="evidence" value="ECO:0007669"/>
    <property type="project" value="InterPro"/>
</dbReference>
<dbReference type="CDD" id="cd07709">
    <property type="entry name" value="flavodiiron_proteins_MBL-fold"/>
    <property type="match status" value="1"/>
</dbReference>
<evidence type="ECO:0000313" key="4">
    <source>
        <dbReference type="Proteomes" id="UP000823750"/>
    </source>
</evidence>
<dbReference type="InterPro" id="IPR045761">
    <property type="entry name" value="ODP_dom"/>
</dbReference>
<dbReference type="SUPFAM" id="SSF56281">
    <property type="entry name" value="Metallo-hydrolase/oxidoreductase"/>
    <property type="match status" value="1"/>
</dbReference>
<dbReference type="PANTHER" id="PTHR43717">
    <property type="entry name" value="ANAEROBIC NITRIC OXIDE REDUCTASE FLAVORUBREDOXIN"/>
    <property type="match status" value="1"/>
</dbReference>
<dbReference type="PANTHER" id="PTHR43717:SF1">
    <property type="entry name" value="ANAEROBIC NITRIC OXIDE REDUCTASE FLAVORUBREDOXIN"/>
    <property type="match status" value="1"/>
</dbReference>
<dbReference type="Gene3D" id="3.60.15.10">
    <property type="entry name" value="Ribonuclease Z/Hydroxyacylglutathione hydrolase-like"/>
    <property type="match status" value="1"/>
</dbReference>
<feature type="domain" description="Flavodoxin-like" evidence="2">
    <location>
        <begin position="261"/>
        <end position="399"/>
    </location>
</feature>
<dbReference type="PIRSF" id="PIRSF005243">
    <property type="entry name" value="ROO"/>
    <property type="match status" value="1"/>
</dbReference>
<organism evidence="3 4">
    <name type="scientific">Candidatus Cryptobacteroides excrementavium</name>
    <dbReference type="NCBI Taxonomy" id="2840759"/>
    <lineage>
        <taxon>Bacteria</taxon>
        <taxon>Pseudomonadati</taxon>
        <taxon>Bacteroidota</taxon>
        <taxon>Bacteroidia</taxon>
        <taxon>Bacteroidales</taxon>
        <taxon>Candidatus Cryptobacteroides</taxon>
    </lineage>
</organism>
<dbReference type="GO" id="GO:0010181">
    <property type="term" value="F:FMN binding"/>
    <property type="evidence" value="ECO:0007669"/>
    <property type="project" value="InterPro"/>
</dbReference>
<protein>
    <submittedName>
        <fullName evidence="3">FprA family A-type flavoprotein</fullName>
    </submittedName>
</protein>
<dbReference type="Pfam" id="PF19583">
    <property type="entry name" value="ODP"/>
    <property type="match status" value="1"/>
</dbReference>
<dbReference type="SUPFAM" id="SSF52218">
    <property type="entry name" value="Flavoproteins"/>
    <property type="match status" value="1"/>
</dbReference>
<dbReference type="GO" id="GO:0046872">
    <property type="term" value="F:metal ion binding"/>
    <property type="evidence" value="ECO:0007669"/>
    <property type="project" value="InterPro"/>
</dbReference>
<name>A0A9D9J5D5_9BACT</name>
<dbReference type="InterPro" id="IPR029039">
    <property type="entry name" value="Flavoprotein-like_sf"/>
</dbReference>
<dbReference type="InterPro" id="IPR001279">
    <property type="entry name" value="Metallo-B-lactamas"/>
</dbReference>
<dbReference type="InterPro" id="IPR016440">
    <property type="entry name" value="Rubredoxin-O_OxRdtase"/>
</dbReference>
<comment type="caution">
    <text evidence="3">The sequence shown here is derived from an EMBL/GenBank/DDBJ whole genome shotgun (WGS) entry which is preliminary data.</text>
</comment>
<dbReference type="EMBL" id="JADILX010000069">
    <property type="protein sequence ID" value="MBO8485564.1"/>
    <property type="molecule type" value="Genomic_DNA"/>
</dbReference>
<reference evidence="3" key="1">
    <citation type="submission" date="2020-10" db="EMBL/GenBank/DDBJ databases">
        <authorList>
            <person name="Gilroy R."/>
        </authorList>
    </citation>
    <scope>NUCLEOTIDE SEQUENCE</scope>
    <source>
        <strain evidence="3">B2-16538</strain>
    </source>
</reference>
<gene>
    <name evidence="3" type="ORF">IAB78_03965</name>
</gene>
<accession>A0A9D9J5D5</accession>
<dbReference type="Gene3D" id="3.40.50.360">
    <property type="match status" value="1"/>
</dbReference>
<evidence type="ECO:0000256" key="1">
    <source>
        <dbReference type="ARBA" id="ARBA00007121"/>
    </source>
</evidence>
<proteinExistence type="inferred from homology"/>
<dbReference type="InterPro" id="IPR008254">
    <property type="entry name" value="Flavodoxin/NO_synth"/>
</dbReference>
<dbReference type="InterPro" id="IPR036866">
    <property type="entry name" value="RibonucZ/Hydroxyglut_hydro"/>
</dbReference>
<dbReference type="SMART" id="SM00849">
    <property type="entry name" value="Lactamase_B"/>
    <property type="match status" value="1"/>
</dbReference>
<dbReference type="Proteomes" id="UP000823750">
    <property type="component" value="Unassembled WGS sequence"/>
</dbReference>
<reference evidence="3" key="2">
    <citation type="journal article" date="2021" name="PeerJ">
        <title>Extensive microbial diversity within the chicken gut microbiome revealed by metagenomics and culture.</title>
        <authorList>
            <person name="Gilroy R."/>
            <person name="Ravi A."/>
            <person name="Getino M."/>
            <person name="Pursley I."/>
            <person name="Horton D.L."/>
            <person name="Alikhan N.F."/>
            <person name="Baker D."/>
            <person name="Gharbi K."/>
            <person name="Hall N."/>
            <person name="Watson M."/>
            <person name="Adriaenssens E.M."/>
            <person name="Foster-Nyarko E."/>
            <person name="Jarju S."/>
            <person name="Secka A."/>
            <person name="Antonio M."/>
            <person name="Oren A."/>
            <person name="Chaudhuri R.R."/>
            <person name="La Ragione R."/>
            <person name="Hildebrand F."/>
            <person name="Pallen M.J."/>
        </authorList>
    </citation>
    <scope>NUCLEOTIDE SEQUENCE</scope>
    <source>
        <strain evidence="3">B2-16538</strain>
    </source>
</reference>
<evidence type="ECO:0000313" key="3">
    <source>
        <dbReference type="EMBL" id="MBO8485564.1"/>
    </source>
</evidence>
<comment type="similarity">
    <text evidence="1">In the N-terminal section; belongs to the zinc metallo-hydrolase group 3 family.</text>
</comment>
<dbReference type="Pfam" id="PF00258">
    <property type="entry name" value="Flavodoxin_1"/>
    <property type="match status" value="1"/>
</dbReference>
<sequence>MNRKISEKIRYVGVNDHHKVIFEGMWPLPFGVTYNSYLVVDDKIALIDTAEADFSKEFLSNIRSEIGDRKIDWLVVNHMEPDHSSLMKEIRETYPDIQIVTNAKAVPMINGYYGITDNIRIVKEGDTLDLGGATLRFHMAPMVHWPETMVTYLVEEATLFSGDAFGTFGAVDGEITDSGASLCGWLDKSADCFSEFRDEMTRYYSNIVGKYGQMVQAALKKLSGLEIKRICSTHGPVWEKHVPDVVAYYDRLSRYGAERGVCIAYSTMYGNTAKAAKALAAELSARGVKNVLHNLCTENVSYAYRDVFKYDTIAIGAPTYNNDIFPPAYNFMYGICARLVKDRRFFAFGSYTWAGASVKKLNEMAEGQGFSLVSDGISFPQGYTSAKCDMAAIAELMSR</sequence>
<evidence type="ECO:0000259" key="2">
    <source>
        <dbReference type="PROSITE" id="PS50902"/>
    </source>
</evidence>
<dbReference type="PROSITE" id="PS50902">
    <property type="entry name" value="FLAVODOXIN_LIKE"/>
    <property type="match status" value="1"/>
</dbReference>
<dbReference type="GO" id="GO:0009055">
    <property type="term" value="F:electron transfer activity"/>
    <property type="evidence" value="ECO:0007669"/>
    <property type="project" value="InterPro"/>
</dbReference>